<proteinExistence type="predicted"/>
<dbReference type="InterPro" id="IPR013320">
    <property type="entry name" value="ConA-like_dom_sf"/>
</dbReference>
<sequence>MSEENLLAGVLQAQVRVDSLPAARQIVAVERQTDGSWRIAGIGTSDESGLAELHIRAQYRESDIYALAIDEWGSKWEANMVVAVGDLLRPSSFVGWLYRVTQAGTLPAAEPEWWNSAAIGPQPVGTATLEAVRYYRPLAHGPLAVEYAEVPWTPLDLSVPPKVWLDWESDVTDVSGAASVWADRSGNGYDVTQSNAAWRPSIAAMSGGTKRVLEFDGAADHLDIPSAALGLFRNTGAGWIFVIERASASDSSDVERPLVVFTVGGGTSTRFGVFHGLTSAGSGDKLTTGGRRLDSNGFQAAPPSAIAAGWNMVLGVANWSSARCSQYINGALDGENSSFQTPGLTSNSDSNIARIGGNALTSGSTTRFRGQIAAVIIGSGSIPADAEIDKLFGWAAWELGLQSVLGEGHPYKYARPYI</sequence>
<dbReference type="RefSeq" id="WP_088273998.1">
    <property type="nucleotide sequence ID" value="NZ_FNVE01000002.1"/>
</dbReference>
<organism evidence="1 2">
    <name type="scientific">Halopseudomonas aestusnigri</name>
    <dbReference type="NCBI Taxonomy" id="857252"/>
    <lineage>
        <taxon>Bacteria</taxon>
        <taxon>Pseudomonadati</taxon>
        <taxon>Pseudomonadota</taxon>
        <taxon>Gammaproteobacteria</taxon>
        <taxon>Pseudomonadales</taxon>
        <taxon>Pseudomonadaceae</taxon>
        <taxon>Halopseudomonas</taxon>
    </lineage>
</organism>
<dbReference type="AlphaFoldDB" id="A0AAQ1G5G7"/>
<name>A0AAQ1G5G7_9GAMM</name>
<dbReference type="SUPFAM" id="SSF49899">
    <property type="entry name" value="Concanavalin A-like lectins/glucanases"/>
    <property type="match status" value="1"/>
</dbReference>
<gene>
    <name evidence="1" type="ORF">SAMN05216586_10264</name>
</gene>
<reference evidence="1 2" key="1">
    <citation type="submission" date="2016-10" db="EMBL/GenBank/DDBJ databases">
        <authorList>
            <person name="Varghese N."/>
            <person name="Submissions S."/>
        </authorList>
    </citation>
    <scope>NUCLEOTIDE SEQUENCE [LARGE SCALE GENOMIC DNA]</scope>
    <source>
        <strain evidence="1 2">CECT 8317</strain>
    </source>
</reference>
<dbReference type="Gene3D" id="2.60.120.200">
    <property type="match status" value="1"/>
</dbReference>
<dbReference type="Proteomes" id="UP000243518">
    <property type="component" value="Unassembled WGS sequence"/>
</dbReference>
<evidence type="ECO:0000313" key="1">
    <source>
        <dbReference type="EMBL" id="SEF83590.1"/>
    </source>
</evidence>
<accession>A0AAQ1G5G7</accession>
<dbReference type="EMBL" id="FNVE01000002">
    <property type="protein sequence ID" value="SEF83590.1"/>
    <property type="molecule type" value="Genomic_DNA"/>
</dbReference>
<evidence type="ECO:0000313" key="2">
    <source>
        <dbReference type="Proteomes" id="UP000243518"/>
    </source>
</evidence>
<keyword evidence="2" id="KW-1185">Reference proteome</keyword>
<protein>
    <submittedName>
        <fullName evidence="1">Uncharacterized protein</fullName>
    </submittedName>
</protein>
<comment type="caution">
    <text evidence="1">The sequence shown here is derived from an EMBL/GenBank/DDBJ whole genome shotgun (WGS) entry which is preliminary data.</text>
</comment>